<evidence type="ECO:0000313" key="2">
    <source>
        <dbReference type="Proteomes" id="UP000243799"/>
    </source>
</evidence>
<organism evidence="1 2">
    <name type="scientific">Amycolatopsis marina</name>
    <dbReference type="NCBI Taxonomy" id="490629"/>
    <lineage>
        <taxon>Bacteria</taxon>
        <taxon>Bacillati</taxon>
        <taxon>Actinomycetota</taxon>
        <taxon>Actinomycetes</taxon>
        <taxon>Pseudonocardiales</taxon>
        <taxon>Pseudonocardiaceae</taxon>
        <taxon>Amycolatopsis</taxon>
    </lineage>
</organism>
<reference evidence="2" key="1">
    <citation type="submission" date="2016-10" db="EMBL/GenBank/DDBJ databases">
        <authorList>
            <person name="Varghese N."/>
            <person name="Submissions S."/>
        </authorList>
    </citation>
    <scope>NUCLEOTIDE SEQUENCE [LARGE SCALE GENOMIC DNA]</scope>
    <source>
        <strain evidence="2">CGMCC 4.3568</strain>
    </source>
</reference>
<dbReference type="STRING" id="490629.SAMN05216266_12129"/>
<dbReference type="AlphaFoldDB" id="A0A1I1C5G6"/>
<dbReference type="EMBL" id="FOKG01000021">
    <property type="protein sequence ID" value="SFB57627.1"/>
    <property type="molecule type" value="Genomic_DNA"/>
</dbReference>
<name>A0A1I1C5G6_9PSEU</name>
<keyword evidence="2" id="KW-1185">Reference proteome</keyword>
<protein>
    <submittedName>
        <fullName evidence="1">Uncharacterized protein</fullName>
    </submittedName>
</protein>
<sequence length="85" mass="8856">MPVVDVVDVAPVGHRHMPTPLPVGVLVTVVCGVPGGLALVDVIVVHPVQVAVVRVVDVVAVRDRHVSAPLAVRVVVVDVLLVRGR</sequence>
<proteinExistence type="predicted"/>
<accession>A0A1I1C5G6</accession>
<dbReference type="Proteomes" id="UP000243799">
    <property type="component" value="Unassembled WGS sequence"/>
</dbReference>
<gene>
    <name evidence="1" type="ORF">SAMN05216266_12129</name>
</gene>
<evidence type="ECO:0000313" key="1">
    <source>
        <dbReference type="EMBL" id="SFB57627.1"/>
    </source>
</evidence>